<dbReference type="InterPro" id="IPR050791">
    <property type="entry name" value="Aldo-Keto_reductase"/>
</dbReference>
<proteinExistence type="predicted"/>
<evidence type="ECO:0000259" key="2">
    <source>
        <dbReference type="Pfam" id="PF00248"/>
    </source>
</evidence>
<comment type="caution">
    <text evidence="3">The sequence shown here is derived from an EMBL/GenBank/DDBJ whole genome shotgun (WGS) entry which is preliminary data.</text>
</comment>
<evidence type="ECO:0000256" key="1">
    <source>
        <dbReference type="ARBA" id="ARBA00023002"/>
    </source>
</evidence>
<evidence type="ECO:0000313" key="4">
    <source>
        <dbReference type="EMBL" id="EXY90972.1"/>
    </source>
</evidence>
<dbReference type="PANTHER" id="PTHR43625:SF77">
    <property type="entry name" value="ALDO-KETO REDUCTASE"/>
    <property type="match status" value="1"/>
</dbReference>
<reference evidence="3 5" key="1">
    <citation type="submission" date="2014-02" db="EMBL/GenBank/DDBJ databases">
        <authorList>
            <person name="Sears C."/>
            <person name="Carroll K."/>
            <person name="Sack B.R."/>
            <person name="Qadri F."/>
            <person name="Myers L.L."/>
            <person name="Chung G.-T."/>
            <person name="Escheverria P."/>
            <person name="Fraser C.M."/>
            <person name="Sadzewicz L."/>
            <person name="Shefchek K.A."/>
            <person name="Tallon L."/>
            <person name="Das S.P."/>
            <person name="Daugherty S."/>
            <person name="Mongodin E.F."/>
        </authorList>
    </citation>
    <scope>NUCLEOTIDE SEQUENCE [LARGE SCALE GENOMIC DNA]</scope>
    <source>
        <strain evidence="3">3998T</strain>
        <strain evidence="5">3998T(B)3</strain>
    </source>
</reference>
<evidence type="ECO:0000313" key="5">
    <source>
        <dbReference type="Proteomes" id="UP000020773"/>
    </source>
</evidence>
<dbReference type="InterPro" id="IPR023210">
    <property type="entry name" value="NADP_OxRdtase_dom"/>
</dbReference>
<dbReference type="PROSITE" id="PS51318">
    <property type="entry name" value="TAT"/>
    <property type="match status" value="1"/>
</dbReference>
<evidence type="ECO:0000313" key="3">
    <source>
        <dbReference type="EMBL" id="EXY89027.1"/>
    </source>
</evidence>
<gene>
    <name evidence="4" type="ORF">M125_2298</name>
    <name evidence="3" type="ORF">M125_4307</name>
</gene>
<dbReference type="Proteomes" id="UP000020773">
    <property type="component" value="Unassembled WGS sequence"/>
</dbReference>
<dbReference type="Pfam" id="PF00248">
    <property type="entry name" value="Aldo_ket_red"/>
    <property type="match status" value="1"/>
</dbReference>
<dbReference type="GO" id="GO:0016491">
    <property type="term" value="F:oxidoreductase activity"/>
    <property type="evidence" value="ECO:0007669"/>
    <property type="project" value="UniProtKB-KW"/>
</dbReference>
<dbReference type="InterPro" id="IPR036812">
    <property type="entry name" value="NAD(P)_OxRdtase_dom_sf"/>
</dbReference>
<dbReference type="PANTHER" id="PTHR43625">
    <property type="entry name" value="AFLATOXIN B1 ALDEHYDE REDUCTASE"/>
    <property type="match status" value="1"/>
</dbReference>
<dbReference type="SUPFAM" id="SSF51430">
    <property type="entry name" value="NAD(P)-linked oxidoreductase"/>
    <property type="match status" value="1"/>
</dbReference>
<dbReference type="EMBL" id="JGDB01000094">
    <property type="protein sequence ID" value="EXY90972.1"/>
    <property type="molecule type" value="Genomic_DNA"/>
</dbReference>
<keyword evidence="1" id="KW-0560">Oxidoreductase</keyword>
<protein>
    <submittedName>
        <fullName evidence="3">Tat (Twin-arginine translocation) pathway signal sequence domain protein</fullName>
    </submittedName>
</protein>
<feature type="domain" description="NADP-dependent oxidoreductase" evidence="2">
    <location>
        <begin position="74"/>
        <end position="369"/>
    </location>
</feature>
<sequence>MDKDKDMSRRRFLKMAALTGAAMCVGPTLNKVTAAERGWMGKQQVANNIPAGMAAVRTRRTLGHGNTAFTVSAMGYGCMGLNHNHSQYPSREKEIALVHEAVERGVTLFDTAESYGYHINEKLVGEALKGYTDRVFVSSKFGHKFVNGVQIKTEEDSTPANIRRVCENSLRNLGVETLGMFYQHRIDPNTPIEAVAETCSKLIKEGKILHWGMCEVNVDTIRRAHKICPVTAIQSEYHLMHRMVETNGVLELCEDLGIGFVPYSPLNRGFLGGMINEYTKFDVTNDNRQTLPRFQPEAIRANYRIVEVLNAFGRTRGITPAQIALAWLMNKKPFIVPIPGTTKLSHLEENLRACDIRFTAEEIEELETAVAAIPVVGSRYDALQESKIPK</sequence>
<dbReference type="Gene3D" id="3.20.20.100">
    <property type="entry name" value="NADP-dependent oxidoreductase domain"/>
    <property type="match status" value="1"/>
</dbReference>
<dbReference type="InterPro" id="IPR019546">
    <property type="entry name" value="TAT_signal_bac_arc"/>
</dbReference>
<organism evidence="3 5">
    <name type="scientific">Bacteroides fragilis str. 3998T(B)3</name>
    <dbReference type="NCBI Taxonomy" id="1339316"/>
    <lineage>
        <taxon>Bacteria</taxon>
        <taxon>Pseudomonadati</taxon>
        <taxon>Bacteroidota</taxon>
        <taxon>Bacteroidia</taxon>
        <taxon>Bacteroidales</taxon>
        <taxon>Bacteroidaceae</taxon>
        <taxon>Bacteroides</taxon>
    </lineage>
</organism>
<accession>A0A015U2K2</accession>
<dbReference type="GO" id="GO:0005737">
    <property type="term" value="C:cytoplasm"/>
    <property type="evidence" value="ECO:0007669"/>
    <property type="project" value="TreeGrafter"/>
</dbReference>
<dbReference type="CDD" id="cd19078">
    <property type="entry name" value="AKR_AKR13C1_2"/>
    <property type="match status" value="1"/>
</dbReference>
<dbReference type="AlphaFoldDB" id="A0A015U2K2"/>
<dbReference type="InterPro" id="IPR006311">
    <property type="entry name" value="TAT_signal"/>
</dbReference>
<dbReference type="EMBL" id="JGDB01000261">
    <property type="protein sequence ID" value="EXY89027.1"/>
    <property type="molecule type" value="Genomic_DNA"/>
</dbReference>
<dbReference type="PATRIC" id="fig|1339316.3.peg.2205"/>
<dbReference type="RefSeq" id="WP_042971425.1">
    <property type="nucleotide sequence ID" value="NZ_JGDB01000094.1"/>
</dbReference>
<dbReference type="NCBIfam" id="TIGR01409">
    <property type="entry name" value="TAT_signal_seq"/>
    <property type="match status" value="1"/>
</dbReference>
<name>A0A015U2K2_BACFG</name>